<name>A0ABU8YUY5_9CYAN</name>
<dbReference type="EMBL" id="JBBLXS010000566">
    <property type="protein sequence ID" value="MEK0188280.1"/>
    <property type="molecule type" value="Genomic_DNA"/>
</dbReference>
<accession>A0ABU8YUY5</accession>
<comment type="caution">
    <text evidence="1">The sequence shown here is derived from an EMBL/GenBank/DDBJ whole genome shotgun (WGS) entry which is preliminary data.</text>
</comment>
<keyword evidence="2" id="KW-1185">Reference proteome</keyword>
<dbReference type="RefSeq" id="WP_340523312.1">
    <property type="nucleotide sequence ID" value="NZ_JBBLXS010000566.1"/>
</dbReference>
<reference evidence="1 2" key="1">
    <citation type="journal article" date="2020" name="Harmful Algae">
        <title>Molecular and morphological characterization of a novel dihydroanatoxin-a producing Microcoleus species (cyanobacteria) from the Russian River, California, USA.</title>
        <authorList>
            <person name="Conklin K.Y."/>
            <person name="Stancheva R."/>
            <person name="Otten T.G."/>
            <person name="Fadness R."/>
            <person name="Boyer G.L."/>
            <person name="Read B."/>
            <person name="Zhang X."/>
            <person name="Sheath R.G."/>
        </authorList>
    </citation>
    <scope>NUCLEOTIDE SEQUENCE [LARGE SCALE GENOMIC DNA]</scope>
    <source>
        <strain evidence="1 2">PTRS2</strain>
    </source>
</reference>
<sequence>MGKIVRAAVLTAAVGYISVSGNVDVLAQQRYTGSYTFNKHIGDVYVANVEITSAMGSYMPECREGACTQMMQKGWVTYITPNVSLPKCGRRYYLDGYVKVKYTNGQSWMEATWDLDSGKEGYQGKLDARQFIGWYNDPASANVEVSTSATCKSKW</sequence>
<gene>
    <name evidence="1" type="ORF">WMG39_26060</name>
</gene>
<evidence type="ECO:0000313" key="1">
    <source>
        <dbReference type="EMBL" id="MEK0188280.1"/>
    </source>
</evidence>
<dbReference type="Proteomes" id="UP001384579">
    <property type="component" value="Unassembled WGS sequence"/>
</dbReference>
<organism evidence="1 2">
    <name type="scientific">Microcoleus anatoxicus PTRS2</name>
    <dbReference type="NCBI Taxonomy" id="2705321"/>
    <lineage>
        <taxon>Bacteria</taxon>
        <taxon>Bacillati</taxon>
        <taxon>Cyanobacteriota</taxon>
        <taxon>Cyanophyceae</taxon>
        <taxon>Oscillatoriophycideae</taxon>
        <taxon>Oscillatoriales</taxon>
        <taxon>Microcoleaceae</taxon>
        <taxon>Microcoleus</taxon>
        <taxon>Microcoleus anatoxicus</taxon>
    </lineage>
</organism>
<proteinExistence type="predicted"/>
<protein>
    <submittedName>
        <fullName evidence="1">Uncharacterized protein</fullName>
    </submittedName>
</protein>
<evidence type="ECO:0000313" key="2">
    <source>
        <dbReference type="Proteomes" id="UP001384579"/>
    </source>
</evidence>